<evidence type="ECO:0000313" key="2">
    <source>
        <dbReference type="EMBL" id="RXS94475.1"/>
    </source>
</evidence>
<protein>
    <recommendedName>
        <fullName evidence="4">Rhamnogalacturonan lyase domain-containing protein</fullName>
    </recommendedName>
</protein>
<keyword evidence="3" id="KW-1185">Reference proteome</keyword>
<dbReference type="OrthoDB" id="9772097at2"/>
<dbReference type="AlphaFoldDB" id="A0A4Q1SBR9"/>
<evidence type="ECO:0000256" key="1">
    <source>
        <dbReference type="SAM" id="SignalP"/>
    </source>
</evidence>
<dbReference type="InterPro" id="IPR008972">
    <property type="entry name" value="Cupredoxin"/>
</dbReference>
<dbReference type="PROSITE" id="PS51257">
    <property type="entry name" value="PROKAR_LIPOPROTEIN"/>
    <property type="match status" value="1"/>
</dbReference>
<sequence>MSLKQTALILLSALALAGAGCKKSGPAAPAQNYVSIDPATAGTISGTIHYEGKPPARIPIDMGQDPACTFADANLTEQYVVHNGGLANVFLYVKSGLGDKVYAIPTSPVVMDQKGCRYTPHVVGLRVGQPIKFTNSDNTMHNVHMTPTLGTNQAADLSEPPNDAGETRVLSSPELMIPVRCNNHPWMEAFINVIDNPFYAVSDTDGHFTIHGLPPGTYTIEAVHEVLGKQTATVTVASQQTATANFTFSGTK</sequence>
<keyword evidence="1" id="KW-0732">Signal</keyword>
<name>A0A4Q1SBR9_9BACT</name>
<organism evidence="2 3">
    <name type="scientific">Silvibacterium dinghuense</name>
    <dbReference type="NCBI Taxonomy" id="1560006"/>
    <lineage>
        <taxon>Bacteria</taxon>
        <taxon>Pseudomonadati</taxon>
        <taxon>Acidobacteriota</taxon>
        <taxon>Terriglobia</taxon>
        <taxon>Terriglobales</taxon>
        <taxon>Acidobacteriaceae</taxon>
        <taxon>Silvibacterium</taxon>
    </lineage>
</organism>
<dbReference type="InterPro" id="IPR013784">
    <property type="entry name" value="Carb-bd-like_fold"/>
</dbReference>
<comment type="caution">
    <text evidence="2">The sequence shown here is derived from an EMBL/GenBank/DDBJ whole genome shotgun (WGS) entry which is preliminary data.</text>
</comment>
<evidence type="ECO:0008006" key="4">
    <source>
        <dbReference type="Google" id="ProtNLM"/>
    </source>
</evidence>
<dbReference type="SUPFAM" id="SSF49503">
    <property type="entry name" value="Cupredoxins"/>
    <property type="match status" value="1"/>
</dbReference>
<feature type="signal peptide" evidence="1">
    <location>
        <begin position="1"/>
        <end position="17"/>
    </location>
</feature>
<accession>A0A4Q1SBR9</accession>
<proteinExistence type="predicted"/>
<dbReference type="EMBL" id="SDMK01000003">
    <property type="protein sequence ID" value="RXS94475.1"/>
    <property type="molecule type" value="Genomic_DNA"/>
</dbReference>
<feature type="chain" id="PRO_5020437562" description="Rhamnogalacturonan lyase domain-containing protein" evidence="1">
    <location>
        <begin position="18"/>
        <end position="252"/>
    </location>
</feature>
<evidence type="ECO:0000313" key="3">
    <source>
        <dbReference type="Proteomes" id="UP000290253"/>
    </source>
</evidence>
<gene>
    <name evidence="2" type="ORF">ESZ00_15510</name>
</gene>
<dbReference type="Pfam" id="PF13620">
    <property type="entry name" value="CarboxypepD_reg"/>
    <property type="match status" value="1"/>
</dbReference>
<dbReference type="RefSeq" id="WP_129209212.1">
    <property type="nucleotide sequence ID" value="NZ_BMGU01000005.1"/>
</dbReference>
<dbReference type="GO" id="GO:0030246">
    <property type="term" value="F:carbohydrate binding"/>
    <property type="evidence" value="ECO:0007669"/>
    <property type="project" value="InterPro"/>
</dbReference>
<dbReference type="Proteomes" id="UP000290253">
    <property type="component" value="Unassembled WGS sequence"/>
</dbReference>
<reference evidence="2 3" key="1">
    <citation type="journal article" date="2016" name="Int. J. Syst. Evol. Microbiol.">
        <title>Acidipila dinghuensis sp. nov., an acidobacterium isolated from forest soil.</title>
        <authorList>
            <person name="Jiang Y.W."/>
            <person name="Wang J."/>
            <person name="Chen M.H."/>
            <person name="Lv Y.Y."/>
            <person name="Qiu L.H."/>
        </authorList>
    </citation>
    <scope>NUCLEOTIDE SEQUENCE [LARGE SCALE GENOMIC DNA]</scope>
    <source>
        <strain evidence="2 3">DHOF10</strain>
    </source>
</reference>
<dbReference type="Gene3D" id="2.60.40.1120">
    <property type="entry name" value="Carboxypeptidase-like, regulatory domain"/>
    <property type="match status" value="1"/>
</dbReference>
<dbReference type="SUPFAM" id="SSF49452">
    <property type="entry name" value="Starch-binding domain-like"/>
    <property type="match status" value="1"/>
</dbReference>